<feature type="transmembrane region" description="Helical" evidence="5">
    <location>
        <begin position="360"/>
        <end position="381"/>
    </location>
</feature>
<feature type="transmembrane region" description="Helical" evidence="5">
    <location>
        <begin position="308"/>
        <end position="327"/>
    </location>
</feature>
<feature type="transmembrane region" description="Helical" evidence="5">
    <location>
        <begin position="497"/>
        <end position="518"/>
    </location>
</feature>
<dbReference type="EMBL" id="JAWJWE010000037">
    <property type="protein sequence ID" value="KAK6625917.1"/>
    <property type="molecule type" value="Genomic_DNA"/>
</dbReference>
<feature type="signal peptide" evidence="6">
    <location>
        <begin position="1"/>
        <end position="17"/>
    </location>
</feature>
<feature type="chain" id="PRO_5042819862" description="TM7S3/TM198-like domain-containing protein" evidence="6">
    <location>
        <begin position="18"/>
        <end position="562"/>
    </location>
</feature>
<evidence type="ECO:0000313" key="9">
    <source>
        <dbReference type="Proteomes" id="UP001372834"/>
    </source>
</evidence>
<keyword evidence="3 5" id="KW-1133">Transmembrane helix</keyword>
<protein>
    <recommendedName>
        <fullName evidence="7">TM7S3/TM198-like domain-containing protein</fullName>
    </recommendedName>
</protein>
<dbReference type="GO" id="GO:0005886">
    <property type="term" value="C:plasma membrane"/>
    <property type="evidence" value="ECO:0007669"/>
    <property type="project" value="TreeGrafter"/>
</dbReference>
<evidence type="ECO:0000256" key="5">
    <source>
        <dbReference type="SAM" id="Phobius"/>
    </source>
</evidence>
<dbReference type="InterPro" id="IPR025256">
    <property type="entry name" value="TM7S3/TM198-like_dom"/>
</dbReference>
<feature type="domain" description="TM7S3/TM198-like" evidence="7">
    <location>
        <begin position="312"/>
        <end position="515"/>
    </location>
</feature>
<accession>A0AAN8S5B2</accession>
<dbReference type="PANTHER" id="PTHR15937">
    <property type="entry name" value="TRANSMEMBRANE 7 SUPERFAMILY MEMBER 3"/>
    <property type="match status" value="1"/>
</dbReference>
<proteinExistence type="predicted"/>
<dbReference type="Pfam" id="PF13886">
    <property type="entry name" value="TM7S3_TM198"/>
    <property type="match status" value="1"/>
</dbReference>
<evidence type="ECO:0000256" key="2">
    <source>
        <dbReference type="ARBA" id="ARBA00022692"/>
    </source>
</evidence>
<keyword evidence="4 5" id="KW-0472">Membrane</keyword>
<organism evidence="8 9">
    <name type="scientific">Polyplax serrata</name>
    <name type="common">Common mouse louse</name>
    <dbReference type="NCBI Taxonomy" id="468196"/>
    <lineage>
        <taxon>Eukaryota</taxon>
        <taxon>Metazoa</taxon>
        <taxon>Ecdysozoa</taxon>
        <taxon>Arthropoda</taxon>
        <taxon>Hexapoda</taxon>
        <taxon>Insecta</taxon>
        <taxon>Pterygota</taxon>
        <taxon>Neoptera</taxon>
        <taxon>Paraneoptera</taxon>
        <taxon>Psocodea</taxon>
        <taxon>Troctomorpha</taxon>
        <taxon>Phthiraptera</taxon>
        <taxon>Anoplura</taxon>
        <taxon>Polyplacidae</taxon>
        <taxon>Polyplax</taxon>
    </lineage>
</organism>
<dbReference type="AlphaFoldDB" id="A0AAN8S5B2"/>
<feature type="transmembrane region" description="Helical" evidence="5">
    <location>
        <begin position="388"/>
        <end position="408"/>
    </location>
</feature>
<feature type="transmembrane region" description="Helical" evidence="5">
    <location>
        <begin position="334"/>
        <end position="354"/>
    </location>
</feature>
<evidence type="ECO:0000256" key="4">
    <source>
        <dbReference type="ARBA" id="ARBA00023136"/>
    </source>
</evidence>
<name>A0AAN8S5B2_POLSC</name>
<feature type="transmembrane region" description="Helical" evidence="5">
    <location>
        <begin position="420"/>
        <end position="438"/>
    </location>
</feature>
<evidence type="ECO:0000256" key="3">
    <source>
        <dbReference type="ARBA" id="ARBA00022989"/>
    </source>
</evidence>
<evidence type="ECO:0000313" key="8">
    <source>
        <dbReference type="EMBL" id="KAK6625917.1"/>
    </source>
</evidence>
<dbReference type="Pfam" id="PF25992">
    <property type="entry name" value="Ig_TM7SF3_N"/>
    <property type="match status" value="1"/>
</dbReference>
<dbReference type="GO" id="GO:0043069">
    <property type="term" value="P:negative regulation of programmed cell death"/>
    <property type="evidence" value="ECO:0007669"/>
    <property type="project" value="TreeGrafter"/>
</dbReference>
<feature type="transmembrane region" description="Helical" evidence="5">
    <location>
        <begin position="445"/>
        <end position="463"/>
    </location>
</feature>
<evidence type="ECO:0000256" key="6">
    <source>
        <dbReference type="SAM" id="SignalP"/>
    </source>
</evidence>
<comment type="caution">
    <text evidence="8">The sequence shown here is derived from an EMBL/GenBank/DDBJ whole genome shotgun (WGS) entry which is preliminary data.</text>
</comment>
<evidence type="ECO:0000259" key="7">
    <source>
        <dbReference type="Pfam" id="PF13886"/>
    </source>
</evidence>
<sequence>MVGRLFAVFALISTLVANTSEQFLFNLNELSDSGLSQIKLSLHSLNVNNSDGESLESFHEVLPNSIVRIILTDIPVQANFVVLQVHSYLENVTLSHDELAIHQNSVTGTNIGLTKMTSKVATAETFYLTYIGTSEKADVMLAVQAYGTNFPVPGGCNLEFQVEISPFLQTIYTDVYTEVDFAPAAPPHQVIADFNLSKTDECNLKPSHISYEVHYQYFPQMDFSKETYFKMISSMMTVGRIRNHSSIAKEKLFSVKTRRLFASYPRIGRVFSVTAQYSDYSVSYVPSVTYGCNPKDNMSCEILMSTPQKVLCISVMLLGLFVCFFGHYFFRIEFFLFGFFISGLTTYILVWIILGPTMALSVSIGIGFFAAGSILLAWGICQVVLVSFLFATLGLGFLFASIIVNPLLDVVDVLVFDVNYWGVFIGITLACPILMLSLSHKGNAISCSIIGSYAAVAAADFFVNSNLRFIVLNTIRRAISEKFRLALIALPFQQKDWLLVMGWCLLSAAGGGIQYLLIDCTRHVSRSRNFSSGPSWRRYRRVPNERTPLIKRINGKQFLLKI</sequence>
<dbReference type="PANTHER" id="PTHR15937:SF3">
    <property type="entry name" value="TRANSMEMBRANE 7 SUPERFAMILY MEMBER 3"/>
    <property type="match status" value="1"/>
</dbReference>
<gene>
    <name evidence="8" type="ORF">RUM43_006216</name>
</gene>
<comment type="subcellular location">
    <subcellularLocation>
        <location evidence="1">Membrane</location>
        <topology evidence="1">Multi-pass membrane protein</topology>
    </subcellularLocation>
</comment>
<keyword evidence="2 5" id="KW-0812">Transmembrane</keyword>
<evidence type="ECO:0000256" key="1">
    <source>
        <dbReference type="ARBA" id="ARBA00004141"/>
    </source>
</evidence>
<keyword evidence="6" id="KW-0732">Signal</keyword>
<dbReference type="Proteomes" id="UP001372834">
    <property type="component" value="Unassembled WGS sequence"/>
</dbReference>
<reference evidence="8 9" key="1">
    <citation type="submission" date="2023-10" db="EMBL/GenBank/DDBJ databases">
        <title>Genomes of two closely related lineages of the louse Polyplax serrata with different host specificities.</title>
        <authorList>
            <person name="Martinu J."/>
            <person name="Tarabai H."/>
            <person name="Stefka J."/>
            <person name="Hypsa V."/>
        </authorList>
    </citation>
    <scope>NUCLEOTIDE SEQUENCE [LARGE SCALE GENOMIC DNA]</scope>
    <source>
        <strain evidence="8">HR10_N</strain>
    </source>
</reference>
<dbReference type="InterPro" id="IPR042502">
    <property type="entry name" value="TM7SF3"/>
</dbReference>